<dbReference type="Proteomes" id="UP000193380">
    <property type="component" value="Unassembled WGS sequence"/>
</dbReference>
<dbReference type="STRING" id="8022.A0A060X2P4"/>
<dbReference type="AlphaFoldDB" id="A0A060X2P4"/>
<name>A0A060X2P4_ONCMY</name>
<dbReference type="EMBL" id="FR904751">
    <property type="protein sequence ID" value="CDQ71135.1"/>
    <property type="molecule type" value="Genomic_DNA"/>
</dbReference>
<reference evidence="2" key="2">
    <citation type="submission" date="2014-03" db="EMBL/GenBank/DDBJ databases">
        <authorList>
            <person name="Genoscope - CEA"/>
        </authorList>
    </citation>
    <scope>NUCLEOTIDE SEQUENCE</scope>
</reference>
<accession>A0A060X2P4</accession>
<reference evidence="2" key="1">
    <citation type="journal article" date="2014" name="Nat. Commun.">
        <title>The rainbow trout genome provides novel insights into evolution after whole-genome duplication in vertebrates.</title>
        <authorList>
            <person name="Berthelot C."/>
            <person name="Brunet F."/>
            <person name="Chalopin D."/>
            <person name="Juanchich A."/>
            <person name="Bernard M."/>
            <person name="Noel B."/>
            <person name="Bento P."/>
            <person name="Da Silva C."/>
            <person name="Labadie K."/>
            <person name="Alberti A."/>
            <person name="Aury J.M."/>
            <person name="Louis A."/>
            <person name="Dehais P."/>
            <person name="Bardou P."/>
            <person name="Montfort J."/>
            <person name="Klopp C."/>
            <person name="Cabau C."/>
            <person name="Gaspin C."/>
            <person name="Thorgaard G.H."/>
            <person name="Boussaha M."/>
            <person name="Quillet E."/>
            <person name="Guyomard R."/>
            <person name="Galiana D."/>
            <person name="Bobe J."/>
            <person name="Volff J.N."/>
            <person name="Genet C."/>
            <person name="Wincker P."/>
            <person name="Jaillon O."/>
            <person name="Roest Crollius H."/>
            <person name="Guiguen Y."/>
        </authorList>
    </citation>
    <scope>NUCLEOTIDE SEQUENCE [LARGE SCALE GENOMIC DNA]</scope>
</reference>
<sequence>MEFKTLNKNNLLPDERSNFYPTPLQQTNVYTTTYYPTALGKFDYNRPDSSPSPCRTYNHS</sequence>
<protein>
    <submittedName>
        <fullName evidence="2">Uncharacterized protein</fullName>
    </submittedName>
</protein>
<gene>
    <name evidence="2" type="ORF">GSONMT00044317001</name>
</gene>
<dbReference type="PaxDb" id="8022-A0A060X2P4"/>
<organism evidence="2 3">
    <name type="scientific">Oncorhynchus mykiss</name>
    <name type="common">Rainbow trout</name>
    <name type="synonym">Salmo gairdneri</name>
    <dbReference type="NCBI Taxonomy" id="8022"/>
    <lineage>
        <taxon>Eukaryota</taxon>
        <taxon>Metazoa</taxon>
        <taxon>Chordata</taxon>
        <taxon>Craniata</taxon>
        <taxon>Vertebrata</taxon>
        <taxon>Euteleostomi</taxon>
        <taxon>Actinopterygii</taxon>
        <taxon>Neopterygii</taxon>
        <taxon>Teleostei</taxon>
        <taxon>Protacanthopterygii</taxon>
        <taxon>Salmoniformes</taxon>
        <taxon>Salmonidae</taxon>
        <taxon>Salmoninae</taxon>
        <taxon>Oncorhynchus</taxon>
    </lineage>
</organism>
<evidence type="ECO:0000256" key="1">
    <source>
        <dbReference type="SAM" id="MobiDB-lite"/>
    </source>
</evidence>
<feature type="compositionally biased region" description="Polar residues" evidence="1">
    <location>
        <begin position="1"/>
        <end position="10"/>
    </location>
</feature>
<evidence type="ECO:0000313" key="2">
    <source>
        <dbReference type="EMBL" id="CDQ71135.1"/>
    </source>
</evidence>
<feature type="region of interest" description="Disordered" evidence="1">
    <location>
        <begin position="1"/>
        <end position="24"/>
    </location>
</feature>
<evidence type="ECO:0000313" key="3">
    <source>
        <dbReference type="Proteomes" id="UP000193380"/>
    </source>
</evidence>
<proteinExistence type="predicted"/>